<gene>
    <name evidence="1" type="ORF">NTG6680_1669</name>
</gene>
<dbReference type="EMBL" id="OU912926">
    <property type="protein sequence ID" value="CAG9932922.1"/>
    <property type="molecule type" value="Genomic_DNA"/>
</dbReference>
<protein>
    <submittedName>
        <fullName evidence="1">Uncharacterized protein</fullName>
    </submittedName>
</protein>
<proteinExistence type="predicted"/>
<accession>A0ABN8AP07</accession>
<evidence type="ECO:0000313" key="2">
    <source>
        <dbReference type="Proteomes" id="UP000839052"/>
    </source>
</evidence>
<evidence type="ECO:0000313" key="1">
    <source>
        <dbReference type="EMBL" id="CAG9932922.1"/>
    </source>
</evidence>
<organism evidence="1 2">
    <name type="scientific">Candidatus Nitrotoga arctica</name>
    <dbReference type="NCBI Taxonomy" id="453162"/>
    <lineage>
        <taxon>Bacteria</taxon>
        <taxon>Pseudomonadati</taxon>
        <taxon>Pseudomonadota</taxon>
        <taxon>Betaproteobacteria</taxon>
        <taxon>Nitrosomonadales</taxon>
        <taxon>Gallionellaceae</taxon>
        <taxon>Candidatus Nitrotoga</taxon>
    </lineage>
</organism>
<sequence>MVLTRILHSDHSQKSSISAVFLLLDKQQGEDQRGHSSRATKVCINLRNILIKYFQTNST</sequence>
<keyword evidence="2" id="KW-1185">Reference proteome</keyword>
<dbReference type="Proteomes" id="UP000839052">
    <property type="component" value="Chromosome"/>
</dbReference>
<reference evidence="1 2" key="1">
    <citation type="submission" date="2021-10" db="EMBL/GenBank/DDBJ databases">
        <authorList>
            <person name="Koch H."/>
        </authorList>
    </citation>
    <scope>NUCLEOTIDE SEQUENCE [LARGE SCALE GENOMIC DNA]</scope>
    <source>
        <strain evidence="1">6680</strain>
    </source>
</reference>
<name>A0ABN8AP07_9PROT</name>